<feature type="transmembrane region" description="Helical" evidence="1">
    <location>
        <begin position="52"/>
        <end position="79"/>
    </location>
</feature>
<protein>
    <recommendedName>
        <fullName evidence="2">RGS domain-containing protein</fullName>
    </recommendedName>
</protein>
<dbReference type="GeneID" id="68116781"/>
<feature type="transmembrane region" description="Helical" evidence="1">
    <location>
        <begin position="143"/>
        <end position="164"/>
    </location>
</feature>
<feature type="transmembrane region" description="Helical" evidence="1">
    <location>
        <begin position="184"/>
        <end position="201"/>
    </location>
</feature>
<dbReference type="VEuPathDB" id="AmoebaDB:FDP41_009565"/>
<dbReference type="InterPro" id="IPR016137">
    <property type="entry name" value="RGS"/>
</dbReference>
<evidence type="ECO:0000313" key="4">
    <source>
        <dbReference type="Proteomes" id="UP000444721"/>
    </source>
</evidence>
<dbReference type="Gene3D" id="1.10.167.10">
    <property type="entry name" value="Regulator of G-protein Signalling 4, domain 2"/>
    <property type="match status" value="1"/>
</dbReference>
<keyword evidence="1" id="KW-0472">Membrane</keyword>
<feature type="transmembrane region" description="Helical" evidence="1">
    <location>
        <begin position="6"/>
        <end position="31"/>
    </location>
</feature>
<dbReference type="PROSITE" id="PS50132">
    <property type="entry name" value="RGS"/>
    <property type="match status" value="1"/>
</dbReference>
<evidence type="ECO:0000259" key="2">
    <source>
        <dbReference type="PROSITE" id="PS50132"/>
    </source>
</evidence>
<dbReference type="SUPFAM" id="SSF48097">
    <property type="entry name" value="Regulator of G-protein signaling, RGS"/>
    <property type="match status" value="1"/>
</dbReference>
<dbReference type="OrthoDB" id="10651006at2759"/>
<name>A0A6A5B115_NAEFO</name>
<evidence type="ECO:0000256" key="1">
    <source>
        <dbReference type="SAM" id="Phobius"/>
    </source>
</evidence>
<dbReference type="EMBL" id="VFQX01000071">
    <property type="protein sequence ID" value="KAF0972157.1"/>
    <property type="molecule type" value="Genomic_DNA"/>
</dbReference>
<proteinExistence type="predicted"/>
<feature type="transmembrane region" description="Helical" evidence="1">
    <location>
        <begin position="94"/>
        <end position="117"/>
    </location>
</feature>
<keyword evidence="1" id="KW-0812">Transmembrane</keyword>
<keyword evidence="4" id="KW-1185">Reference proteome</keyword>
<reference evidence="3 4" key="1">
    <citation type="journal article" date="2019" name="Sci. Rep.">
        <title>Nanopore sequencing improves the draft genome of the human pathogenic amoeba Naegleria fowleri.</title>
        <authorList>
            <person name="Liechti N."/>
            <person name="Schurch N."/>
            <person name="Bruggmann R."/>
            <person name="Wittwer M."/>
        </authorList>
    </citation>
    <scope>NUCLEOTIDE SEQUENCE [LARGE SCALE GENOMIC DNA]</scope>
    <source>
        <strain evidence="3 4">ATCC 30894</strain>
    </source>
</reference>
<organism evidence="3 4">
    <name type="scientific">Naegleria fowleri</name>
    <name type="common">Brain eating amoeba</name>
    <dbReference type="NCBI Taxonomy" id="5763"/>
    <lineage>
        <taxon>Eukaryota</taxon>
        <taxon>Discoba</taxon>
        <taxon>Heterolobosea</taxon>
        <taxon>Tetramitia</taxon>
        <taxon>Eutetramitia</taxon>
        <taxon>Vahlkampfiidae</taxon>
        <taxon>Naegleria</taxon>
    </lineage>
</organism>
<comment type="caution">
    <text evidence="3">The sequence shown here is derived from an EMBL/GenBank/DDBJ whole genome shotgun (WGS) entry which is preliminary data.</text>
</comment>
<sequence>MQSCVILTLLGILIGIYGFTLLRFSYMRYLYRLLAMNESSEKQIKLHRMLSSVLFGIIGSLCSGLLYGLVWLLIAIIYFSTNGYNPKPQLGINIMYVIQVFIPCVLGILIFLVDIFANWKKIREKGILHIFTFEDPFHLRVDILTLFGILCCLILIVIFNVGLLGSAAHVSDILIAILKKFTPIFTYMLGGGFTAVILEWFRRARTRYEKKSEKDSAKATQSSNVESLLEEYLKDETFQELFTQYCTKEFSLENILLYKELQELQKKSQSLSNGEISEEDFHHIHVTYFQNYSKYEVNMPSKVTRELETLWPTMNQKNSNTSNLEMTEKKE</sequence>
<dbReference type="VEuPathDB" id="AmoebaDB:NfTy_086660"/>
<dbReference type="Proteomes" id="UP000444721">
    <property type="component" value="Unassembled WGS sequence"/>
</dbReference>
<dbReference type="InterPro" id="IPR036305">
    <property type="entry name" value="RGS_sf"/>
</dbReference>
<dbReference type="InterPro" id="IPR044926">
    <property type="entry name" value="RGS_subdomain_2"/>
</dbReference>
<dbReference type="VEuPathDB" id="AmoebaDB:NF0050280"/>
<accession>A0A6A5B115</accession>
<evidence type="ECO:0000313" key="3">
    <source>
        <dbReference type="EMBL" id="KAF0972157.1"/>
    </source>
</evidence>
<feature type="domain" description="RGS" evidence="2">
    <location>
        <begin position="228"/>
        <end position="289"/>
    </location>
</feature>
<dbReference type="AlphaFoldDB" id="A0A6A5B115"/>
<gene>
    <name evidence="3" type="ORF">FDP41_009565</name>
</gene>
<keyword evidence="1" id="KW-1133">Transmembrane helix</keyword>
<dbReference type="RefSeq" id="XP_044556872.1">
    <property type="nucleotide sequence ID" value="XM_044713537.1"/>
</dbReference>
<dbReference type="Pfam" id="PF00615">
    <property type="entry name" value="RGS"/>
    <property type="match status" value="1"/>
</dbReference>